<sequence>MNGLSARFGVLLCNVVRERMEHDHRADMDEEPQQHRRRHHHNHHHLQILAGVMKRKSESEI</sequence>
<reference evidence="3" key="1">
    <citation type="journal article" date="2017" name="Front. Plant Sci.">
        <title>Climate Clever Clovers: New Paradigm to Reduce the Environmental Footprint of Ruminants by Breeding Low Methanogenic Forages Utilizing Haplotype Variation.</title>
        <authorList>
            <person name="Kaur P."/>
            <person name="Appels R."/>
            <person name="Bayer P.E."/>
            <person name="Keeble-Gagnere G."/>
            <person name="Wang J."/>
            <person name="Hirakawa H."/>
            <person name="Shirasawa K."/>
            <person name="Vercoe P."/>
            <person name="Stefanova K."/>
            <person name="Durmic Z."/>
            <person name="Nichols P."/>
            <person name="Revell C."/>
            <person name="Isobe S.N."/>
            <person name="Edwards D."/>
            <person name="Erskine W."/>
        </authorList>
    </citation>
    <scope>NUCLEOTIDE SEQUENCE [LARGE SCALE GENOMIC DNA]</scope>
    <source>
        <strain evidence="3">cv. Daliak</strain>
    </source>
</reference>
<proteinExistence type="predicted"/>
<keyword evidence="3" id="KW-1185">Reference proteome</keyword>
<organism evidence="2 3">
    <name type="scientific">Trifolium subterraneum</name>
    <name type="common">Subterranean clover</name>
    <dbReference type="NCBI Taxonomy" id="3900"/>
    <lineage>
        <taxon>Eukaryota</taxon>
        <taxon>Viridiplantae</taxon>
        <taxon>Streptophyta</taxon>
        <taxon>Embryophyta</taxon>
        <taxon>Tracheophyta</taxon>
        <taxon>Spermatophyta</taxon>
        <taxon>Magnoliopsida</taxon>
        <taxon>eudicotyledons</taxon>
        <taxon>Gunneridae</taxon>
        <taxon>Pentapetalae</taxon>
        <taxon>rosids</taxon>
        <taxon>fabids</taxon>
        <taxon>Fabales</taxon>
        <taxon>Fabaceae</taxon>
        <taxon>Papilionoideae</taxon>
        <taxon>50 kb inversion clade</taxon>
        <taxon>NPAAA clade</taxon>
        <taxon>Hologalegina</taxon>
        <taxon>IRL clade</taxon>
        <taxon>Trifolieae</taxon>
        <taxon>Trifolium</taxon>
    </lineage>
</organism>
<feature type="compositionally biased region" description="Basic residues" evidence="1">
    <location>
        <begin position="35"/>
        <end position="46"/>
    </location>
</feature>
<evidence type="ECO:0000256" key="1">
    <source>
        <dbReference type="SAM" id="MobiDB-lite"/>
    </source>
</evidence>
<dbReference type="AlphaFoldDB" id="A0A2Z6NI53"/>
<gene>
    <name evidence="2" type="ORF">TSUD_19240</name>
</gene>
<name>A0A2Z6NI53_TRISU</name>
<dbReference type="EMBL" id="DF973453">
    <property type="protein sequence ID" value="GAU31379.1"/>
    <property type="molecule type" value="Genomic_DNA"/>
</dbReference>
<evidence type="ECO:0000313" key="2">
    <source>
        <dbReference type="EMBL" id="GAU31379.1"/>
    </source>
</evidence>
<accession>A0A2Z6NI53</accession>
<feature type="region of interest" description="Disordered" evidence="1">
    <location>
        <begin position="23"/>
        <end position="61"/>
    </location>
</feature>
<evidence type="ECO:0000313" key="3">
    <source>
        <dbReference type="Proteomes" id="UP000242715"/>
    </source>
</evidence>
<protein>
    <submittedName>
        <fullName evidence="2">Uncharacterized protein</fullName>
    </submittedName>
</protein>
<dbReference type="Proteomes" id="UP000242715">
    <property type="component" value="Unassembled WGS sequence"/>
</dbReference>